<feature type="non-terminal residue" evidence="3">
    <location>
        <position position="1"/>
    </location>
</feature>
<evidence type="ECO:0000313" key="3">
    <source>
        <dbReference type="EMBL" id="SVB20140.1"/>
    </source>
</evidence>
<evidence type="ECO:0000259" key="2">
    <source>
        <dbReference type="Pfam" id="PF23544"/>
    </source>
</evidence>
<organism evidence="3">
    <name type="scientific">marine metagenome</name>
    <dbReference type="NCBI Taxonomy" id="408172"/>
    <lineage>
        <taxon>unclassified sequences</taxon>
        <taxon>metagenomes</taxon>
        <taxon>ecological metagenomes</taxon>
    </lineage>
</organism>
<name>A0A382C246_9ZZZZ</name>
<dbReference type="InterPro" id="IPR056362">
    <property type="entry name" value="AtuA-like_ferredoxin_dom"/>
</dbReference>
<feature type="domain" description="AtuA-like ferredoxin-fold" evidence="2">
    <location>
        <begin position="405"/>
        <end position="503"/>
    </location>
</feature>
<reference evidence="3" key="1">
    <citation type="submission" date="2018-05" db="EMBL/GenBank/DDBJ databases">
        <authorList>
            <person name="Lanie J.A."/>
            <person name="Ng W.-L."/>
            <person name="Kazmierczak K.M."/>
            <person name="Andrzejewski T.M."/>
            <person name="Davidsen T.M."/>
            <person name="Wayne K.J."/>
            <person name="Tettelin H."/>
            <person name="Glass J.I."/>
            <person name="Rusch D."/>
            <person name="Podicherti R."/>
            <person name="Tsui H.-C.T."/>
            <person name="Winkler M.E."/>
        </authorList>
    </citation>
    <scope>NUCLEOTIDE SEQUENCE</scope>
</reference>
<proteinExistence type="predicted"/>
<dbReference type="InterPro" id="IPR010839">
    <property type="entry name" value="AtuA_N"/>
</dbReference>
<dbReference type="AlphaFoldDB" id="A0A382C246"/>
<gene>
    <name evidence="3" type="ORF">METZ01_LOCUS172994</name>
</gene>
<protein>
    <recommendedName>
        <fullName evidence="4">Terpene utilization protein AtuA</fullName>
    </recommendedName>
</protein>
<dbReference type="PANTHER" id="PTHR47708">
    <property type="match status" value="1"/>
</dbReference>
<sequence length="515" mass="55915">KIISNAGGINLDACRNILEEKAKESGVDLKIAVVRGDNLIEAAPKFREMDMTDMESGKSFPQTCLSINAYLGAPGIVKALKHGADIVITGRCVDSAMVLAPLIQEFNWSDTDYNLLASGSLAGHIIECGAQCTGGNFTDWKQIQRFDDIGFPIVEVESNGEFTVSKPEDTGGMVSFGTIAEQLLYEIGNPSEYLLPDVVCDFSNVSIEEQENDLVFVKGAKGYPPTDTFKVLATYMHGYRVTGTLVIGGMEAKEKGTIIADAIIKNMSRILKEYGFKAFTDTSLDLIGTDSIYGPDKSRTDSKEIVMRLTATHEKKDALILFSREIAQAVTGMAAGVMNYLGGRPRVSPSIHLFSFLLSKDQISVEVDVNNTKIKVDFPTDGGYLAVENIHLPDLGELAEPYAIVPLIKLAFARSGDKGDHANIGVIARKPEYLPFIQNALTKDKVAENFSHVLKGEVECWNVPGVHGLNFLLKNSLGGGGMASLNIDPQGKAYAQQLLEFEIPVPHTIARQVQS</sequence>
<evidence type="ECO:0000259" key="1">
    <source>
        <dbReference type="Pfam" id="PF07287"/>
    </source>
</evidence>
<dbReference type="EMBL" id="UINC01032456">
    <property type="protein sequence ID" value="SVB20140.1"/>
    <property type="molecule type" value="Genomic_DNA"/>
</dbReference>
<dbReference type="Pfam" id="PF07287">
    <property type="entry name" value="AtuA"/>
    <property type="match status" value="1"/>
</dbReference>
<dbReference type="Pfam" id="PF23544">
    <property type="entry name" value="AtuA_ferredoxin"/>
    <property type="match status" value="1"/>
</dbReference>
<accession>A0A382C246</accession>
<evidence type="ECO:0008006" key="4">
    <source>
        <dbReference type="Google" id="ProtNLM"/>
    </source>
</evidence>
<feature type="domain" description="Acyclic terpene utilisation N-terminal" evidence="1">
    <location>
        <begin position="1"/>
        <end position="368"/>
    </location>
</feature>
<dbReference type="PANTHER" id="PTHR47708:SF2">
    <property type="entry name" value="SI:CH73-132F6.5"/>
    <property type="match status" value="1"/>
</dbReference>